<dbReference type="SUPFAM" id="SSF52218">
    <property type="entry name" value="Flavoproteins"/>
    <property type="match status" value="1"/>
</dbReference>
<sequence length="192" mass="21051">MNVYVLFAHPSRASFTGQALAAFAQGLEEAGHQVQIGDLYQMGFDPVMDPSQYERESGKDLSSPLPQEVAQEQAKLEWADGLAFVFPLWWSDCPAILKGWFEKVYSYGFAHRHEVNLSLGLKKAQVIATAGHPLSHLESTGVLGALKTVLVQSRLAGLGVQDVRLEVLDGMIAPQSNGPKHLIRAHQLGLEY</sequence>
<keyword evidence="2" id="KW-0560">Oxidoreductase</keyword>
<dbReference type="Gene3D" id="3.40.50.360">
    <property type="match status" value="1"/>
</dbReference>
<protein>
    <recommendedName>
        <fullName evidence="3">Flavodoxin-like fold domain-containing protein</fullName>
    </recommendedName>
</protein>
<dbReference type="EMBL" id="MFNF01000051">
    <property type="protein sequence ID" value="OGH00001.1"/>
    <property type="molecule type" value="Genomic_DNA"/>
</dbReference>
<dbReference type="GO" id="GO:0003955">
    <property type="term" value="F:NAD(P)H dehydrogenase (quinone) activity"/>
    <property type="evidence" value="ECO:0007669"/>
    <property type="project" value="TreeGrafter"/>
</dbReference>
<evidence type="ECO:0000313" key="4">
    <source>
        <dbReference type="EMBL" id="OGH00001.1"/>
    </source>
</evidence>
<dbReference type="InterPro" id="IPR029039">
    <property type="entry name" value="Flavoprotein-like_sf"/>
</dbReference>
<organism evidence="4 5">
    <name type="scientific">Candidatus Lambdaproteobacteria bacterium RIFOXYD2_FULL_56_26</name>
    <dbReference type="NCBI Taxonomy" id="1817773"/>
    <lineage>
        <taxon>Bacteria</taxon>
        <taxon>Pseudomonadati</taxon>
        <taxon>Pseudomonadota</taxon>
        <taxon>Candidatus Lambdaproteobacteria</taxon>
    </lineage>
</organism>
<dbReference type="InterPro" id="IPR051545">
    <property type="entry name" value="NAD(P)H_dehydrogenase_qn"/>
</dbReference>
<dbReference type="InterPro" id="IPR003680">
    <property type="entry name" value="Flavodoxin_fold"/>
</dbReference>
<accession>A0A1F6GPM0</accession>
<dbReference type="Proteomes" id="UP000177583">
    <property type="component" value="Unassembled WGS sequence"/>
</dbReference>
<reference evidence="4 5" key="1">
    <citation type="journal article" date="2016" name="Nat. Commun.">
        <title>Thousands of microbial genomes shed light on interconnected biogeochemical processes in an aquifer system.</title>
        <authorList>
            <person name="Anantharaman K."/>
            <person name="Brown C.T."/>
            <person name="Hug L.A."/>
            <person name="Sharon I."/>
            <person name="Castelle C.J."/>
            <person name="Probst A.J."/>
            <person name="Thomas B.C."/>
            <person name="Singh A."/>
            <person name="Wilkins M.J."/>
            <person name="Karaoz U."/>
            <person name="Brodie E.L."/>
            <person name="Williams K.H."/>
            <person name="Hubbard S.S."/>
            <person name="Banfield J.F."/>
        </authorList>
    </citation>
    <scope>NUCLEOTIDE SEQUENCE [LARGE SCALE GENOMIC DNA]</scope>
</reference>
<comment type="caution">
    <text evidence="4">The sequence shown here is derived from an EMBL/GenBank/DDBJ whole genome shotgun (WGS) entry which is preliminary data.</text>
</comment>
<dbReference type="PANTHER" id="PTHR10204:SF34">
    <property type="entry name" value="NAD(P)H DEHYDROGENASE [QUINONE] 1 ISOFORM 1"/>
    <property type="match status" value="1"/>
</dbReference>
<feature type="domain" description="Flavodoxin-like fold" evidence="3">
    <location>
        <begin position="1"/>
        <end position="174"/>
    </location>
</feature>
<dbReference type="GO" id="GO:0005829">
    <property type="term" value="C:cytosol"/>
    <property type="evidence" value="ECO:0007669"/>
    <property type="project" value="TreeGrafter"/>
</dbReference>
<dbReference type="PANTHER" id="PTHR10204">
    <property type="entry name" value="NAD P H OXIDOREDUCTASE-RELATED"/>
    <property type="match status" value="1"/>
</dbReference>
<name>A0A1F6GPM0_9PROT</name>
<evidence type="ECO:0000313" key="5">
    <source>
        <dbReference type="Proteomes" id="UP000177583"/>
    </source>
</evidence>
<dbReference type="Pfam" id="PF02525">
    <property type="entry name" value="Flavodoxin_2"/>
    <property type="match status" value="1"/>
</dbReference>
<dbReference type="AlphaFoldDB" id="A0A1F6GPM0"/>
<proteinExistence type="inferred from homology"/>
<evidence type="ECO:0000256" key="1">
    <source>
        <dbReference type="ARBA" id="ARBA00006252"/>
    </source>
</evidence>
<evidence type="ECO:0000259" key="3">
    <source>
        <dbReference type="Pfam" id="PF02525"/>
    </source>
</evidence>
<evidence type="ECO:0000256" key="2">
    <source>
        <dbReference type="ARBA" id="ARBA00023002"/>
    </source>
</evidence>
<gene>
    <name evidence="4" type="ORF">A2557_01355</name>
</gene>
<comment type="similarity">
    <text evidence="1">Belongs to the NAD(P)H dehydrogenase (quinone) family.</text>
</comment>